<evidence type="ECO:0000313" key="1">
    <source>
        <dbReference type="EMBL" id="TDU21546.1"/>
    </source>
</evidence>
<dbReference type="EMBL" id="SOBR01000005">
    <property type="protein sequence ID" value="TDU21546.1"/>
    <property type="molecule type" value="Genomic_DNA"/>
</dbReference>
<sequence>MSGGVLRMSRALFAYDLAWLSRGLSLTTAVLKHN</sequence>
<protein>
    <submittedName>
        <fullName evidence="1">Uncharacterized protein</fullName>
    </submittedName>
</protein>
<dbReference type="Proteomes" id="UP000295380">
    <property type="component" value="Unassembled WGS sequence"/>
</dbReference>
<keyword evidence="2" id="KW-1185">Reference proteome</keyword>
<name>A0A4V3F3K5_9GAMM</name>
<accession>A0A4V3F3K5</accession>
<gene>
    <name evidence="1" type="ORF">C8E00_10530</name>
</gene>
<dbReference type="AlphaFoldDB" id="A0A4V3F3K5"/>
<organism evidence="1 2">
    <name type="scientific">Chromohalobacter marismortui</name>
    <dbReference type="NCBI Taxonomy" id="42055"/>
    <lineage>
        <taxon>Bacteria</taxon>
        <taxon>Pseudomonadati</taxon>
        <taxon>Pseudomonadota</taxon>
        <taxon>Gammaproteobacteria</taxon>
        <taxon>Oceanospirillales</taxon>
        <taxon>Halomonadaceae</taxon>
        <taxon>Chromohalobacter</taxon>
    </lineage>
</organism>
<reference evidence="1 2" key="1">
    <citation type="submission" date="2019-03" db="EMBL/GenBank/DDBJ databases">
        <title>Genomic Encyclopedia of Type Strains, Phase IV (KMG-IV): sequencing the most valuable type-strain genomes for metagenomic binning, comparative biology and taxonomic classification.</title>
        <authorList>
            <person name="Goeker M."/>
        </authorList>
    </citation>
    <scope>NUCLEOTIDE SEQUENCE [LARGE SCALE GENOMIC DNA]</scope>
    <source>
        <strain evidence="1 2">DSM 6770</strain>
    </source>
</reference>
<proteinExistence type="predicted"/>
<evidence type="ECO:0000313" key="2">
    <source>
        <dbReference type="Proteomes" id="UP000295380"/>
    </source>
</evidence>
<comment type="caution">
    <text evidence="1">The sequence shown here is derived from an EMBL/GenBank/DDBJ whole genome shotgun (WGS) entry which is preliminary data.</text>
</comment>